<dbReference type="Pfam" id="PF04542">
    <property type="entry name" value="Sigma70_r2"/>
    <property type="match status" value="1"/>
</dbReference>
<dbReference type="SUPFAM" id="SSF88659">
    <property type="entry name" value="Sigma3 and sigma4 domains of RNA polymerase sigma factors"/>
    <property type="match status" value="1"/>
</dbReference>
<evidence type="ECO:0000313" key="7">
    <source>
        <dbReference type="Proteomes" id="UP000050398"/>
    </source>
</evidence>
<keyword evidence="1" id="KW-0805">Transcription regulation</keyword>
<dbReference type="PANTHER" id="PTHR30385:SF4">
    <property type="entry name" value="RNA POLYMERASE SIGMA-E FACTOR"/>
    <property type="match status" value="1"/>
</dbReference>
<reference evidence="6 7" key="1">
    <citation type="submission" date="2015-08" db="EMBL/GenBank/DDBJ databases">
        <title>Draft Genome Sequence of Bacillus vietnamensis UCD-SED5.</title>
        <authorList>
            <person name="Lee R.D."/>
            <person name="Jospin G."/>
            <person name="Lang J.M."/>
            <person name="Coil D.A."/>
            <person name="Eisen J.A."/>
        </authorList>
    </citation>
    <scope>NUCLEOTIDE SEQUENCE [LARGE SCALE GENOMIC DNA]</scope>
    <source>
        <strain evidence="6 7">UCD-SED5</strain>
    </source>
</reference>
<evidence type="ECO:0000259" key="5">
    <source>
        <dbReference type="Pfam" id="PF04542"/>
    </source>
</evidence>
<proteinExistence type="predicted"/>
<dbReference type="PANTHER" id="PTHR30385">
    <property type="entry name" value="SIGMA FACTOR F FLAGELLAR"/>
    <property type="match status" value="1"/>
</dbReference>
<protein>
    <submittedName>
        <fullName evidence="6">RNA polymerase subunit sigma-24</fullName>
    </submittedName>
</protein>
<accession>A0A0P6W2D4</accession>
<feature type="domain" description="RNA polymerase sigma-70 region 2" evidence="5">
    <location>
        <begin position="10"/>
        <end position="74"/>
    </location>
</feature>
<dbReference type="InterPro" id="IPR007627">
    <property type="entry name" value="RNA_pol_sigma70_r2"/>
</dbReference>
<dbReference type="AlphaFoldDB" id="A0A0P6W2D4"/>
<dbReference type="Proteomes" id="UP000050398">
    <property type="component" value="Unassembled WGS sequence"/>
</dbReference>
<dbReference type="PATRIC" id="fig|218284.4.peg.3405"/>
<dbReference type="InterPro" id="IPR013325">
    <property type="entry name" value="RNA_pol_sigma_r2"/>
</dbReference>
<dbReference type="Gene3D" id="1.10.10.10">
    <property type="entry name" value="Winged helix-like DNA-binding domain superfamily/Winged helix DNA-binding domain"/>
    <property type="match status" value="1"/>
</dbReference>
<dbReference type="EMBL" id="LIXZ01000005">
    <property type="protein sequence ID" value="KPL60147.1"/>
    <property type="molecule type" value="Genomic_DNA"/>
</dbReference>
<dbReference type="eggNOG" id="COG1595">
    <property type="taxonomic scope" value="Bacteria"/>
</dbReference>
<dbReference type="OrthoDB" id="9783788at2"/>
<name>A0A0P6W2D4_9BACI</name>
<comment type="caution">
    <text evidence="6">The sequence shown here is derived from an EMBL/GenBank/DDBJ whole genome shotgun (WGS) entry which is preliminary data.</text>
</comment>
<keyword evidence="4" id="KW-0804">Transcription</keyword>
<keyword evidence="3" id="KW-0238">DNA-binding</keyword>
<dbReference type="GO" id="GO:0016987">
    <property type="term" value="F:sigma factor activity"/>
    <property type="evidence" value="ECO:0007669"/>
    <property type="project" value="UniProtKB-KW"/>
</dbReference>
<dbReference type="InterPro" id="IPR036388">
    <property type="entry name" value="WH-like_DNA-bd_sf"/>
</dbReference>
<sequence>MEKFEELHMEYDRMIHKIIHSLHIYKNKPEYYQTGLIALWEAHQKFDPDKGAFPAYAYSYVRGRILSQLTNENRNEEKSVFKETEFFDMIEDEHVNEGLAEELLYSYCGDLTANQRKWVVYTCLHMLTVSEIAEVENVSLSAVKKWRKGAKERVRGILDING</sequence>
<evidence type="ECO:0000256" key="1">
    <source>
        <dbReference type="ARBA" id="ARBA00023015"/>
    </source>
</evidence>
<evidence type="ECO:0000313" key="6">
    <source>
        <dbReference type="EMBL" id="KPL60147.1"/>
    </source>
</evidence>
<organism evidence="6 7">
    <name type="scientific">Rossellomorea vietnamensis</name>
    <dbReference type="NCBI Taxonomy" id="218284"/>
    <lineage>
        <taxon>Bacteria</taxon>
        <taxon>Bacillati</taxon>
        <taxon>Bacillota</taxon>
        <taxon>Bacilli</taxon>
        <taxon>Bacillales</taxon>
        <taxon>Bacillaceae</taxon>
        <taxon>Rossellomorea</taxon>
    </lineage>
</organism>
<dbReference type="GO" id="GO:0006352">
    <property type="term" value="P:DNA-templated transcription initiation"/>
    <property type="evidence" value="ECO:0007669"/>
    <property type="project" value="InterPro"/>
</dbReference>
<evidence type="ECO:0000256" key="2">
    <source>
        <dbReference type="ARBA" id="ARBA00023082"/>
    </source>
</evidence>
<gene>
    <name evidence="6" type="ORF">AM506_08835</name>
</gene>
<dbReference type="InterPro" id="IPR013324">
    <property type="entry name" value="RNA_pol_sigma_r3/r4-like"/>
</dbReference>
<dbReference type="GO" id="GO:0003677">
    <property type="term" value="F:DNA binding"/>
    <property type="evidence" value="ECO:0007669"/>
    <property type="project" value="UniProtKB-KW"/>
</dbReference>
<evidence type="ECO:0000256" key="3">
    <source>
        <dbReference type="ARBA" id="ARBA00023125"/>
    </source>
</evidence>
<dbReference type="InterPro" id="IPR014284">
    <property type="entry name" value="RNA_pol_sigma-70_dom"/>
</dbReference>
<keyword evidence="2" id="KW-0731">Sigma factor</keyword>
<dbReference type="RefSeq" id="WP_060672117.1">
    <property type="nucleotide sequence ID" value="NZ_LIXZ01000005.1"/>
</dbReference>
<dbReference type="NCBIfam" id="TIGR02937">
    <property type="entry name" value="sigma70-ECF"/>
    <property type="match status" value="1"/>
</dbReference>
<dbReference type="SUPFAM" id="SSF88946">
    <property type="entry name" value="Sigma2 domain of RNA polymerase sigma factors"/>
    <property type="match status" value="1"/>
</dbReference>
<dbReference type="Gene3D" id="1.10.1740.10">
    <property type="match status" value="1"/>
</dbReference>
<evidence type="ECO:0000256" key="4">
    <source>
        <dbReference type="ARBA" id="ARBA00023163"/>
    </source>
</evidence>